<dbReference type="SUPFAM" id="SSF51215">
    <property type="entry name" value="Regulatory protein AraC"/>
    <property type="match status" value="1"/>
</dbReference>
<sequence length="285" mass="31222">MTGTIGNGRTAGLERSCVRGDWIRTAPDEAGPERIEAFFGGHAYDPHRHDTYAIGYTLSGVQSFDYRGAKRNSTPGDLIVLHPDEVHDGRAGMAGGFRYRMAYVEPGLIMQALAGRASAAPFAGDAVCRDGRLLRALIGLLGDLDHALEPLERDQAVGELGEALLALDSSCVRRRSETLAERACVLARDFLADSLDEAVDSQRLEAVTGLDRYALARHFRRRYGTSPHHYLVMRRLERARGLIRRGEGLADAAAASGFADQAHMTRRFRQAYGLSPGRWRAMQAG</sequence>
<keyword evidence="6" id="KW-1185">Reference proteome</keyword>
<keyword evidence="2" id="KW-0238">DNA-binding</keyword>
<reference evidence="5 6" key="1">
    <citation type="submission" date="2023-09" db="EMBL/GenBank/DDBJ databases">
        <title>Whole genome shotgun sequencing (WGS) of Bosea sp. ZW T0_25, isolated from stored onions (Allium cepa).</title>
        <authorList>
            <person name="Stoll D.A."/>
            <person name="Huch M."/>
        </authorList>
    </citation>
    <scope>NUCLEOTIDE SEQUENCE [LARGE SCALE GENOMIC DNA]</scope>
    <source>
        <strain evidence="5 6">ZW T0_25</strain>
    </source>
</reference>
<dbReference type="InterPro" id="IPR014710">
    <property type="entry name" value="RmlC-like_jellyroll"/>
</dbReference>
<evidence type="ECO:0000256" key="3">
    <source>
        <dbReference type="ARBA" id="ARBA00023163"/>
    </source>
</evidence>
<name>A0ABU3S4Z8_9HYPH</name>
<dbReference type="PANTHER" id="PTHR46796:SF2">
    <property type="entry name" value="TRANSCRIPTIONAL REGULATORY PROTEIN"/>
    <property type="match status" value="1"/>
</dbReference>
<dbReference type="RefSeq" id="WP_316017745.1">
    <property type="nucleotide sequence ID" value="NZ_JAWDID010000009.1"/>
</dbReference>
<organism evidence="5 6">
    <name type="scientific">Bosea rubneri</name>
    <dbReference type="NCBI Taxonomy" id="3075434"/>
    <lineage>
        <taxon>Bacteria</taxon>
        <taxon>Pseudomonadati</taxon>
        <taxon>Pseudomonadota</taxon>
        <taxon>Alphaproteobacteria</taxon>
        <taxon>Hyphomicrobiales</taxon>
        <taxon>Boseaceae</taxon>
        <taxon>Bosea</taxon>
    </lineage>
</organism>
<keyword evidence="1" id="KW-0805">Transcription regulation</keyword>
<dbReference type="InterPro" id="IPR003313">
    <property type="entry name" value="AraC-bd"/>
</dbReference>
<dbReference type="Pfam" id="PF12833">
    <property type="entry name" value="HTH_18"/>
    <property type="match status" value="1"/>
</dbReference>
<dbReference type="InterPro" id="IPR009057">
    <property type="entry name" value="Homeodomain-like_sf"/>
</dbReference>
<evidence type="ECO:0000256" key="1">
    <source>
        <dbReference type="ARBA" id="ARBA00023015"/>
    </source>
</evidence>
<dbReference type="PANTHER" id="PTHR46796">
    <property type="entry name" value="HTH-TYPE TRANSCRIPTIONAL ACTIVATOR RHAS-RELATED"/>
    <property type="match status" value="1"/>
</dbReference>
<evidence type="ECO:0000313" key="6">
    <source>
        <dbReference type="Proteomes" id="UP001254257"/>
    </source>
</evidence>
<keyword evidence="3" id="KW-0804">Transcription</keyword>
<dbReference type="SUPFAM" id="SSF46689">
    <property type="entry name" value="Homeodomain-like"/>
    <property type="match status" value="2"/>
</dbReference>
<evidence type="ECO:0000313" key="5">
    <source>
        <dbReference type="EMBL" id="MDU0339858.1"/>
    </source>
</evidence>
<gene>
    <name evidence="5" type="ORF">RKE40_08195</name>
</gene>
<dbReference type="Pfam" id="PF02311">
    <property type="entry name" value="AraC_binding"/>
    <property type="match status" value="1"/>
</dbReference>
<dbReference type="InterPro" id="IPR018060">
    <property type="entry name" value="HTH_AraC"/>
</dbReference>
<proteinExistence type="predicted"/>
<dbReference type="Gene3D" id="2.60.120.10">
    <property type="entry name" value="Jelly Rolls"/>
    <property type="match status" value="1"/>
</dbReference>
<dbReference type="InterPro" id="IPR037923">
    <property type="entry name" value="HTH-like"/>
</dbReference>
<dbReference type="PROSITE" id="PS01124">
    <property type="entry name" value="HTH_ARAC_FAMILY_2"/>
    <property type="match status" value="1"/>
</dbReference>
<dbReference type="Proteomes" id="UP001254257">
    <property type="component" value="Unassembled WGS sequence"/>
</dbReference>
<protein>
    <submittedName>
        <fullName evidence="5">AraC family transcriptional regulator</fullName>
    </submittedName>
</protein>
<accession>A0ABU3S4Z8</accession>
<feature type="domain" description="HTH araC/xylS-type" evidence="4">
    <location>
        <begin position="185"/>
        <end position="282"/>
    </location>
</feature>
<evidence type="ECO:0000256" key="2">
    <source>
        <dbReference type="ARBA" id="ARBA00023125"/>
    </source>
</evidence>
<dbReference type="EMBL" id="JAWDID010000009">
    <property type="protein sequence ID" value="MDU0339858.1"/>
    <property type="molecule type" value="Genomic_DNA"/>
</dbReference>
<dbReference type="Gene3D" id="1.10.10.60">
    <property type="entry name" value="Homeodomain-like"/>
    <property type="match status" value="1"/>
</dbReference>
<evidence type="ECO:0000259" key="4">
    <source>
        <dbReference type="PROSITE" id="PS01124"/>
    </source>
</evidence>
<comment type="caution">
    <text evidence="5">The sequence shown here is derived from an EMBL/GenBank/DDBJ whole genome shotgun (WGS) entry which is preliminary data.</text>
</comment>
<dbReference type="SMART" id="SM00342">
    <property type="entry name" value="HTH_ARAC"/>
    <property type="match status" value="1"/>
</dbReference>
<dbReference type="InterPro" id="IPR050204">
    <property type="entry name" value="AraC_XylS_family_regulators"/>
</dbReference>